<reference evidence="2 3" key="1">
    <citation type="journal article" date="2015" name="Plant Cell">
        <title>Oil accumulation by the oleaginous diatom Fistulifera solaris as revealed by the genome and transcriptome.</title>
        <authorList>
            <person name="Tanaka T."/>
            <person name="Maeda Y."/>
            <person name="Veluchamy A."/>
            <person name="Tanaka M."/>
            <person name="Abida H."/>
            <person name="Marechal E."/>
            <person name="Bowler C."/>
            <person name="Muto M."/>
            <person name="Sunaga Y."/>
            <person name="Tanaka M."/>
            <person name="Yoshino T."/>
            <person name="Taniguchi T."/>
            <person name="Fukuda Y."/>
            <person name="Nemoto M."/>
            <person name="Matsumoto M."/>
            <person name="Wong P.S."/>
            <person name="Aburatani S."/>
            <person name="Fujibuchi W."/>
        </authorList>
    </citation>
    <scope>NUCLEOTIDE SEQUENCE [LARGE SCALE GENOMIC DNA]</scope>
    <source>
        <strain evidence="2 3">JPCC DA0580</strain>
    </source>
</reference>
<dbReference type="Proteomes" id="UP000198406">
    <property type="component" value="Unassembled WGS sequence"/>
</dbReference>
<evidence type="ECO:0000313" key="2">
    <source>
        <dbReference type="EMBL" id="GAX19423.1"/>
    </source>
</evidence>
<dbReference type="EMBL" id="BDSP01000136">
    <property type="protein sequence ID" value="GAX19423.1"/>
    <property type="molecule type" value="Genomic_DNA"/>
</dbReference>
<organism evidence="2 3">
    <name type="scientific">Fistulifera solaris</name>
    <name type="common">Oleaginous diatom</name>
    <dbReference type="NCBI Taxonomy" id="1519565"/>
    <lineage>
        <taxon>Eukaryota</taxon>
        <taxon>Sar</taxon>
        <taxon>Stramenopiles</taxon>
        <taxon>Ochrophyta</taxon>
        <taxon>Bacillariophyta</taxon>
        <taxon>Bacillariophyceae</taxon>
        <taxon>Bacillariophycidae</taxon>
        <taxon>Naviculales</taxon>
        <taxon>Naviculaceae</taxon>
        <taxon>Fistulifera</taxon>
    </lineage>
</organism>
<dbReference type="PROSITE" id="PS51471">
    <property type="entry name" value="FE2OG_OXY"/>
    <property type="match status" value="1"/>
</dbReference>
<evidence type="ECO:0000259" key="1">
    <source>
        <dbReference type="PROSITE" id="PS51471"/>
    </source>
</evidence>
<dbReference type="InterPro" id="IPR037151">
    <property type="entry name" value="AlkB-like_sf"/>
</dbReference>
<gene>
    <name evidence="2" type="ORF">FisN_4Lh404</name>
</gene>
<feature type="domain" description="Fe2OG dioxygenase" evidence="1">
    <location>
        <begin position="219"/>
        <end position="338"/>
    </location>
</feature>
<dbReference type="PANTHER" id="PTHR31212:SF4">
    <property type="entry name" value="ALPHA-KETOGLUTARATE-DEPENDENT DIOXYGENASE ALKB HOMOLOG 3"/>
    <property type="match status" value="1"/>
</dbReference>
<sequence>MGKILMNKDNERREQQLEMPLLRNRHQNALLSVVNRLCSINDLTDIESAVEGTKACASISRIVNNELSDDIVAAMNDFWTMKSDNLLLDSKFEPHHLSGLFWSFDTYDYVKSRCAGEVVLPLNLKQAYDDLKLPFRIIPGFCDHVTELSVPDLASHVNFRIDSVHTSTQKVVKERRETAWEGDEGVEPFKYSGKSMPRDAFSPTVRRIRDLLDERMDQYFDCCLLNLYPDGKSAMRYHIDPDQGSLWDFDTVVVSVGASRRFSFRRNNSESEKPHTFVVMHGDVTFMYGDCQDTFQHAVKKADIKSEQCARASMVFKRSWGLNRKSDETLRWSSREAV</sequence>
<dbReference type="Pfam" id="PF13532">
    <property type="entry name" value="2OG-FeII_Oxy_2"/>
    <property type="match status" value="1"/>
</dbReference>
<dbReference type="GO" id="GO:0006307">
    <property type="term" value="P:DNA alkylation repair"/>
    <property type="evidence" value="ECO:0007669"/>
    <property type="project" value="InterPro"/>
</dbReference>
<dbReference type="PANTHER" id="PTHR31212">
    <property type="entry name" value="ALPHA-KETOGLUTARATE-DEPENDENT DIOXYGENASE ALKB HOMOLOG 3"/>
    <property type="match status" value="1"/>
</dbReference>
<dbReference type="InterPro" id="IPR027450">
    <property type="entry name" value="AlkB-like"/>
</dbReference>
<accession>A0A1Z5JZG5</accession>
<dbReference type="Gene3D" id="2.60.120.590">
    <property type="entry name" value="Alpha-ketoglutarate-dependent dioxygenase AlkB-like"/>
    <property type="match status" value="1"/>
</dbReference>
<dbReference type="OrthoDB" id="545910at2759"/>
<dbReference type="InterPro" id="IPR032854">
    <property type="entry name" value="ALKBH3"/>
</dbReference>
<dbReference type="SUPFAM" id="SSF51197">
    <property type="entry name" value="Clavaminate synthase-like"/>
    <property type="match status" value="1"/>
</dbReference>
<protein>
    <recommendedName>
        <fullName evidence="1">Fe2OG dioxygenase domain-containing protein</fullName>
    </recommendedName>
</protein>
<dbReference type="InterPro" id="IPR005123">
    <property type="entry name" value="Oxoglu/Fe-dep_dioxygenase_dom"/>
</dbReference>
<dbReference type="AlphaFoldDB" id="A0A1Z5JZG5"/>
<proteinExistence type="predicted"/>
<dbReference type="InParanoid" id="A0A1Z5JZG5"/>
<dbReference type="GO" id="GO:0051213">
    <property type="term" value="F:dioxygenase activity"/>
    <property type="evidence" value="ECO:0007669"/>
    <property type="project" value="InterPro"/>
</dbReference>
<evidence type="ECO:0000313" key="3">
    <source>
        <dbReference type="Proteomes" id="UP000198406"/>
    </source>
</evidence>
<keyword evidence="3" id="KW-1185">Reference proteome</keyword>
<comment type="caution">
    <text evidence="2">The sequence shown here is derived from an EMBL/GenBank/DDBJ whole genome shotgun (WGS) entry which is preliminary data.</text>
</comment>
<name>A0A1Z5JZG5_FISSO</name>